<organism evidence="3 4">
    <name type="scientific">Homarus americanus</name>
    <name type="common">American lobster</name>
    <dbReference type="NCBI Taxonomy" id="6706"/>
    <lineage>
        <taxon>Eukaryota</taxon>
        <taxon>Metazoa</taxon>
        <taxon>Ecdysozoa</taxon>
        <taxon>Arthropoda</taxon>
        <taxon>Crustacea</taxon>
        <taxon>Multicrustacea</taxon>
        <taxon>Malacostraca</taxon>
        <taxon>Eumalacostraca</taxon>
        <taxon>Eucarida</taxon>
        <taxon>Decapoda</taxon>
        <taxon>Pleocyemata</taxon>
        <taxon>Astacidea</taxon>
        <taxon>Nephropoidea</taxon>
        <taxon>Nephropidae</taxon>
        <taxon>Homarus</taxon>
    </lineage>
</organism>
<dbReference type="InterPro" id="IPR040676">
    <property type="entry name" value="DUF5641"/>
</dbReference>
<gene>
    <name evidence="3" type="ORF">Hamer_G007564</name>
</gene>
<dbReference type="Pfam" id="PF18701">
    <property type="entry name" value="DUF5641"/>
    <property type="match status" value="1"/>
</dbReference>
<protein>
    <recommendedName>
        <fullName evidence="2">DUF5641 domain-containing protein</fullName>
    </recommendedName>
</protein>
<evidence type="ECO:0000259" key="2">
    <source>
        <dbReference type="Pfam" id="PF18701"/>
    </source>
</evidence>
<evidence type="ECO:0000313" key="4">
    <source>
        <dbReference type="Proteomes" id="UP000747542"/>
    </source>
</evidence>
<dbReference type="PANTHER" id="PTHR47331">
    <property type="entry name" value="PHD-TYPE DOMAIN-CONTAINING PROTEIN"/>
    <property type="match status" value="1"/>
</dbReference>
<proteinExistence type="predicted"/>
<keyword evidence="4" id="KW-1185">Reference proteome</keyword>
<dbReference type="Proteomes" id="UP000747542">
    <property type="component" value="Unassembled WGS sequence"/>
</dbReference>
<accession>A0A8J5JU70</accession>
<name>A0A8J5JU70_HOMAM</name>
<dbReference type="EMBL" id="JAHLQT010028808">
    <property type="protein sequence ID" value="KAG7161890.1"/>
    <property type="molecule type" value="Genomic_DNA"/>
</dbReference>
<evidence type="ECO:0000313" key="3">
    <source>
        <dbReference type="EMBL" id="KAG7161890.1"/>
    </source>
</evidence>
<feature type="region of interest" description="Disordered" evidence="1">
    <location>
        <begin position="183"/>
        <end position="209"/>
    </location>
</feature>
<sequence>MIGIVRNCLRKTLHKTRTTLDELRTAVTKIEIRVNNRPLTDLDDSNPIIEVLPPAHLLYGRRVDPLPSLDVQDELEDLNVVDLASEQKLRQSYKRLQKVLEGWDREKANGALPATNKVLLKLGEVVLLKKEQPRSRWPLAKIVSVHPDDKGVIRVVKVIVKSQTSLKTINKLVPLELPEIKVEERSSDEDEPVDQGDKRTSRSTGAAALSSQKLWRGLLVKSHIT</sequence>
<evidence type="ECO:0000256" key="1">
    <source>
        <dbReference type="SAM" id="MobiDB-lite"/>
    </source>
</evidence>
<feature type="domain" description="DUF5641" evidence="2">
    <location>
        <begin position="116"/>
        <end position="175"/>
    </location>
</feature>
<dbReference type="AlphaFoldDB" id="A0A8J5JU70"/>
<reference evidence="3" key="1">
    <citation type="journal article" date="2021" name="Sci. Adv.">
        <title>The American lobster genome reveals insights on longevity, neural, and immune adaptations.</title>
        <authorList>
            <person name="Polinski J.M."/>
            <person name="Zimin A.V."/>
            <person name="Clark K.F."/>
            <person name="Kohn A.B."/>
            <person name="Sadowski N."/>
            <person name="Timp W."/>
            <person name="Ptitsyn A."/>
            <person name="Khanna P."/>
            <person name="Romanova D.Y."/>
            <person name="Williams P."/>
            <person name="Greenwood S.J."/>
            <person name="Moroz L.L."/>
            <person name="Walt D.R."/>
            <person name="Bodnar A.G."/>
        </authorList>
    </citation>
    <scope>NUCLEOTIDE SEQUENCE</scope>
    <source>
        <strain evidence="3">GMGI-L3</strain>
    </source>
</reference>
<comment type="caution">
    <text evidence="3">The sequence shown here is derived from an EMBL/GenBank/DDBJ whole genome shotgun (WGS) entry which is preliminary data.</text>
</comment>